<sequence>MGTTDKHTVMDESGDWPAELHFHKIRHGRVRKSWQSGEVSPVPSFYSEPASVWKRRDVTGRPRPLVRGPHEEDEEDTQSLKSLPTVMNTLAFDPKVKKSHRLSRGQVITELSLPPLVTSRCTLAVKGSAYTRVRDFLPAVKSKSVERPPCRAWHRPDNPYTGLSQHPHTVGHPSNAPAWENDHSGKMAVTGGSCPYQPLALRPRMSLAPRITPQRVVVQTIHPITPSTMEETKKTGGAHQPLRPVLTTSQEPKHGALQRLLDEGYLPRVGDPHLLEPFSGFQEHLCRQLLNSPLPCGAALSRSRPPFLLWPADHLHAGAALPEPQARGTSRTVELCNSRGRRLPRITMTCPTPSPKHLHHSGRRHMA</sequence>
<name>A0A4W4GMW0_ELEEL</name>
<dbReference type="RefSeq" id="XP_026858040.2">
    <property type="nucleotide sequence ID" value="XM_027002239.2"/>
</dbReference>
<dbReference type="Proteomes" id="UP000314983">
    <property type="component" value="Chromosome 7"/>
</dbReference>
<keyword evidence="3" id="KW-1185">Reference proteome</keyword>
<evidence type="ECO:0000256" key="1">
    <source>
        <dbReference type="SAM" id="MobiDB-lite"/>
    </source>
</evidence>
<dbReference type="Ensembl" id="ENSEEET00000038020.2">
    <property type="protein sequence ID" value="ENSEEEP00000037583.2"/>
    <property type="gene ID" value="ENSEEEG00000017875.2"/>
</dbReference>
<reference evidence="2" key="4">
    <citation type="submission" date="2025-08" db="UniProtKB">
        <authorList>
            <consortium name="Ensembl"/>
        </authorList>
    </citation>
    <scope>IDENTIFICATION</scope>
</reference>
<accession>A0A4W4GMW0</accession>
<feature type="region of interest" description="Disordered" evidence="1">
    <location>
        <begin position="57"/>
        <end position="79"/>
    </location>
</feature>
<proteinExistence type="predicted"/>
<dbReference type="KEGG" id="eee:113572558"/>
<evidence type="ECO:0000313" key="3">
    <source>
        <dbReference type="Proteomes" id="UP000314983"/>
    </source>
</evidence>
<evidence type="ECO:0000313" key="2">
    <source>
        <dbReference type="Ensembl" id="ENSEEEP00000037583.2"/>
    </source>
</evidence>
<dbReference type="AlphaFoldDB" id="A0A4W4GMW0"/>
<reference evidence="3" key="1">
    <citation type="journal article" date="2014" name="Science">
        <title>Nonhuman genetics. Genomic basis for the convergent evolution of electric organs.</title>
        <authorList>
            <person name="Gallant J.R."/>
            <person name="Traeger L.L."/>
            <person name="Volkening J.D."/>
            <person name="Moffett H."/>
            <person name="Chen P.H."/>
            <person name="Novina C.D."/>
            <person name="Phillips G.N.Jr."/>
            <person name="Anand R."/>
            <person name="Wells G.B."/>
            <person name="Pinch M."/>
            <person name="Guth R."/>
            <person name="Unguez G.A."/>
            <person name="Albert J.S."/>
            <person name="Zakon H.H."/>
            <person name="Samanta M.P."/>
            <person name="Sussman M.R."/>
        </authorList>
    </citation>
    <scope>NUCLEOTIDE SEQUENCE [LARGE SCALE GENOMIC DNA]</scope>
</reference>
<organism evidence="2 3">
    <name type="scientific">Electrophorus electricus</name>
    <name type="common">Electric eel</name>
    <name type="synonym">Gymnotus electricus</name>
    <dbReference type="NCBI Taxonomy" id="8005"/>
    <lineage>
        <taxon>Eukaryota</taxon>
        <taxon>Metazoa</taxon>
        <taxon>Chordata</taxon>
        <taxon>Craniata</taxon>
        <taxon>Vertebrata</taxon>
        <taxon>Euteleostomi</taxon>
        <taxon>Actinopterygii</taxon>
        <taxon>Neopterygii</taxon>
        <taxon>Teleostei</taxon>
        <taxon>Ostariophysi</taxon>
        <taxon>Gymnotiformes</taxon>
        <taxon>Gymnotoidei</taxon>
        <taxon>Gymnotidae</taxon>
        <taxon>Electrophorus</taxon>
    </lineage>
</organism>
<reference evidence="2" key="5">
    <citation type="submission" date="2025-09" db="UniProtKB">
        <authorList>
            <consortium name="Ensembl"/>
        </authorList>
    </citation>
    <scope>IDENTIFICATION</scope>
</reference>
<dbReference type="GeneTree" id="ENSGT00740000116838"/>
<reference evidence="2" key="3">
    <citation type="submission" date="2020-05" db="EMBL/GenBank/DDBJ databases">
        <title>Electrophorus electricus (electric eel) genome, fEleEle1, primary haplotype.</title>
        <authorList>
            <person name="Myers G."/>
            <person name="Meyer A."/>
            <person name="Fedrigo O."/>
            <person name="Formenti G."/>
            <person name="Rhie A."/>
            <person name="Tracey A."/>
            <person name="Sims Y."/>
            <person name="Jarvis E.D."/>
        </authorList>
    </citation>
    <scope>NUCLEOTIDE SEQUENCE [LARGE SCALE GENOMIC DNA]</scope>
</reference>
<gene>
    <name evidence="2" type="primary">si:dkey-39a18.1</name>
</gene>
<protein>
    <submittedName>
        <fullName evidence="2">Uncharacterized protein</fullName>
    </submittedName>
</protein>
<reference evidence="3" key="2">
    <citation type="journal article" date="2017" name="Sci. Adv.">
        <title>A tail of two voltages: Proteomic comparison of the three electric organs of the electric eel.</title>
        <authorList>
            <person name="Traeger L.L."/>
            <person name="Sabat G."/>
            <person name="Barrett-Wilt G.A."/>
            <person name="Wells G.B."/>
            <person name="Sussman M.R."/>
        </authorList>
    </citation>
    <scope>NUCLEOTIDE SEQUENCE [LARGE SCALE GENOMIC DNA]</scope>
</reference>
<dbReference type="GeneID" id="113572558"/>
<dbReference type="OMA" id="IPCHQDQ"/>
<feature type="region of interest" description="Disordered" evidence="1">
    <location>
        <begin position="158"/>
        <end position="185"/>
    </location>
</feature>